<evidence type="ECO:0000259" key="3">
    <source>
        <dbReference type="Pfam" id="PF13358"/>
    </source>
</evidence>
<evidence type="ECO:0000313" key="4">
    <source>
        <dbReference type="EMBL" id="CAF3353510.1"/>
    </source>
</evidence>
<dbReference type="InterPro" id="IPR002492">
    <property type="entry name" value="Transposase_Tc1-like"/>
</dbReference>
<feature type="transmembrane region" description="Helical" evidence="1">
    <location>
        <begin position="293"/>
        <end position="316"/>
    </location>
</feature>
<reference evidence="4" key="1">
    <citation type="submission" date="2021-02" db="EMBL/GenBank/DDBJ databases">
        <authorList>
            <person name="Nowell W R."/>
        </authorList>
    </citation>
    <scope>NUCLEOTIDE SEQUENCE</scope>
</reference>
<dbReference type="AlphaFoldDB" id="A0A817WB96"/>
<dbReference type="EMBL" id="CAJOBQ010004918">
    <property type="protein sequence ID" value="CAF4646531.1"/>
    <property type="molecule type" value="Genomic_DNA"/>
</dbReference>
<evidence type="ECO:0008006" key="7">
    <source>
        <dbReference type="Google" id="ProtNLM"/>
    </source>
</evidence>
<evidence type="ECO:0000259" key="2">
    <source>
        <dbReference type="Pfam" id="PF01498"/>
    </source>
</evidence>
<dbReference type="InterPro" id="IPR047655">
    <property type="entry name" value="Transpos_IS630-like"/>
</dbReference>
<dbReference type="Gene3D" id="3.30.420.10">
    <property type="entry name" value="Ribonuclease H-like superfamily/Ribonuclease H"/>
    <property type="match status" value="1"/>
</dbReference>
<dbReference type="GO" id="GO:0015074">
    <property type="term" value="P:DNA integration"/>
    <property type="evidence" value="ECO:0007669"/>
    <property type="project" value="InterPro"/>
</dbReference>
<dbReference type="Pfam" id="PF01498">
    <property type="entry name" value="HTH_Tnp_Tc3_2"/>
    <property type="match status" value="1"/>
</dbReference>
<sequence>MGVRSARKIHGDTKITLPTISYQLKKLRTQGSLQHRQGNGRKRKIDAKCARALGQFFRRNSEVTLHELTEKLQNQCKLTVSTSTISRHLNRLEYVNCLPLNTPMLTEEHKERRVEWAKEHLNDDWKATIFTDESSFQLFRNTIRRWSKCAAEEKKRIPKNRQKVHVSGSISYRGRIVFHSFQNIMDSNYYIEILENNLIMNAKRQFKTKWRLQQDNDPKHRSSKTERWLSENVPVVMNWPANSPDLNPIENIWNIMKHRIEKRKPKNINELKIFIDEEWNSIEKNVIIRGVNLLLLLLITITFLLLLSITITIFVICY</sequence>
<proteinExistence type="predicted"/>
<dbReference type="InterPro" id="IPR038717">
    <property type="entry name" value="Tc1-like_DDE_dom"/>
</dbReference>
<dbReference type="InterPro" id="IPR009057">
    <property type="entry name" value="Homeodomain-like_sf"/>
</dbReference>
<feature type="domain" description="Transposase Tc1-like" evidence="2">
    <location>
        <begin position="51"/>
        <end position="122"/>
    </location>
</feature>
<keyword evidence="1" id="KW-0472">Membrane</keyword>
<dbReference type="EMBL" id="CAJNYU010000363">
    <property type="protein sequence ID" value="CAF3353510.1"/>
    <property type="molecule type" value="Genomic_DNA"/>
</dbReference>
<name>A0A817WB96_9BILA</name>
<gene>
    <name evidence="4" type="ORF">FME351_LOCUS4731</name>
    <name evidence="5" type="ORF">TSG867_LOCUS30517</name>
</gene>
<protein>
    <recommendedName>
        <fullName evidence="7">Transposase</fullName>
    </recommendedName>
</protein>
<dbReference type="PANTHER" id="PTHR23022:SF135">
    <property type="entry name" value="SI:DKEY-77F5.3"/>
    <property type="match status" value="1"/>
</dbReference>
<keyword evidence="1" id="KW-0812">Transmembrane</keyword>
<evidence type="ECO:0000313" key="5">
    <source>
        <dbReference type="EMBL" id="CAF4646531.1"/>
    </source>
</evidence>
<dbReference type="NCBIfam" id="NF033545">
    <property type="entry name" value="transpos_IS630"/>
    <property type="match status" value="1"/>
</dbReference>
<accession>A0A817WB96</accession>
<dbReference type="SUPFAM" id="SSF46689">
    <property type="entry name" value="Homeodomain-like"/>
    <property type="match status" value="1"/>
</dbReference>
<evidence type="ECO:0000313" key="6">
    <source>
        <dbReference type="Proteomes" id="UP000663869"/>
    </source>
</evidence>
<dbReference type="Proteomes" id="UP000663869">
    <property type="component" value="Unassembled WGS sequence"/>
</dbReference>
<comment type="caution">
    <text evidence="4">The sequence shown here is derived from an EMBL/GenBank/DDBJ whole genome shotgun (WGS) entry which is preliminary data.</text>
</comment>
<evidence type="ECO:0000256" key="1">
    <source>
        <dbReference type="SAM" id="Phobius"/>
    </source>
</evidence>
<dbReference type="PANTHER" id="PTHR23022">
    <property type="entry name" value="TRANSPOSABLE ELEMENT-RELATED"/>
    <property type="match status" value="1"/>
</dbReference>
<feature type="domain" description="Tc1-like transposase DDE" evidence="3">
    <location>
        <begin position="129"/>
        <end position="272"/>
    </location>
</feature>
<dbReference type="InterPro" id="IPR052338">
    <property type="entry name" value="Transposase_5"/>
</dbReference>
<keyword evidence="1" id="KW-1133">Transmembrane helix</keyword>
<organism evidence="4 6">
    <name type="scientific">Rotaria socialis</name>
    <dbReference type="NCBI Taxonomy" id="392032"/>
    <lineage>
        <taxon>Eukaryota</taxon>
        <taxon>Metazoa</taxon>
        <taxon>Spiralia</taxon>
        <taxon>Gnathifera</taxon>
        <taxon>Rotifera</taxon>
        <taxon>Eurotatoria</taxon>
        <taxon>Bdelloidea</taxon>
        <taxon>Philodinida</taxon>
        <taxon>Philodinidae</taxon>
        <taxon>Rotaria</taxon>
    </lineage>
</organism>
<dbReference type="GO" id="GO:0003677">
    <property type="term" value="F:DNA binding"/>
    <property type="evidence" value="ECO:0007669"/>
    <property type="project" value="InterPro"/>
</dbReference>
<dbReference type="Proteomes" id="UP000663862">
    <property type="component" value="Unassembled WGS sequence"/>
</dbReference>
<dbReference type="InterPro" id="IPR036397">
    <property type="entry name" value="RNaseH_sf"/>
</dbReference>
<dbReference type="GO" id="GO:0006313">
    <property type="term" value="P:DNA transposition"/>
    <property type="evidence" value="ECO:0007669"/>
    <property type="project" value="InterPro"/>
</dbReference>
<dbReference type="Pfam" id="PF13358">
    <property type="entry name" value="DDE_3"/>
    <property type="match status" value="1"/>
</dbReference>